<dbReference type="Gene3D" id="3.10.10.10">
    <property type="entry name" value="HIV Type 1 Reverse Transcriptase, subunit A, domain 1"/>
    <property type="match status" value="1"/>
</dbReference>
<reference evidence="1 2" key="1">
    <citation type="submission" date="2021-06" db="EMBL/GenBank/DDBJ databases">
        <authorList>
            <person name="Kallberg Y."/>
            <person name="Tangrot J."/>
            <person name="Rosling A."/>
        </authorList>
    </citation>
    <scope>NUCLEOTIDE SEQUENCE [LARGE SCALE GENOMIC DNA]</scope>
    <source>
        <strain evidence="1 2">120-4 pot B 10/14</strain>
    </source>
</reference>
<keyword evidence="2" id="KW-1185">Reference proteome</keyword>
<sequence length="182" mass="20971">EQAIKCINPAHQTKSEVETLFDDRLTEVIKAENEKTKFFNDALWQKKCTQNLQTSYRGRGFQPNSGNKRNYQHGGSNMCRKVNNHGGKLQIFARLILPLNRTSRNAYWGMTESVLHERQALLRQNISSQDMEILDVEMKKLLVQGTITEIFLSEPCFTSRLFLIPKRTGEACPVIDLRKLNT</sequence>
<protein>
    <submittedName>
        <fullName evidence="1">3734_t:CDS:1</fullName>
    </submittedName>
</protein>
<organism evidence="1 2">
    <name type="scientific">Gigaspora margarita</name>
    <dbReference type="NCBI Taxonomy" id="4874"/>
    <lineage>
        <taxon>Eukaryota</taxon>
        <taxon>Fungi</taxon>
        <taxon>Fungi incertae sedis</taxon>
        <taxon>Mucoromycota</taxon>
        <taxon>Glomeromycotina</taxon>
        <taxon>Glomeromycetes</taxon>
        <taxon>Diversisporales</taxon>
        <taxon>Gigasporaceae</taxon>
        <taxon>Gigaspora</taxon>
    </lineage>
</organism>
<feature type="non-terminal residue" evidence="1">
    <location>
        <position position="1"/>
    </location>
</feature>
<accession>A0ABN7XKK6</accession>
<evidence type="ECO:0000313" key="2">
    <source>
        <dbReference type="Proteomes" id="UP000789901"/>
    </source>
</evidence>
<evidence type="ECO:0000313" key="1">
    <source>
        <dbReference type="EMBL" id="CAG8855060.1"/>
    </source>
</evidence>
<gene>
    <name evidence="1" type="ORF">GMARGA_LOCUS43881</name>
</gene>
<feature type="non-terminal residue" evidence="1">
    <location>
        <position position="182"/>
    </location>
</feature>
<comment type="caution">
    <text evidence="1">The sequence shown here is derived from an EMBL/GenBank/DDBJ whole genome shotgun (WGS) entry which is preliminary data.</text>
</comment>
<dbReference type="Proteomes" id="UP000789901">
    <property type="component" value="Unassembled WGS sequence"/>
</dbReference>
<proteinExistence type="predicted"/>
<dbReference type="EMBL" id="CAJVQB010145467">
    <property type="protein sequence ID" value="CAG8855060.1"/>
    <property type="molecule type" value="Genomic_DNA"/>
</dbReference>
<name>A0ABN7XKK6_GIGMA</name>